<accession>W0ECV9</accession>
<dbReference type="HOGENOM" id="CLU_138416_0_0_9"/>
<feature type="transmembrane region" description="Helical" evidence="1">
    <location>
        <begin position="53"/>
        <end position="77"/>
    </location>
</feature>
<protein>
    <submittedName>
        <fullName evidence="2">Uncharacterized protein</fullName>
    </submittedName>
</protein>
<reference evidence="2 3" key="1">
    <citation type="submission" date="2013-12" db="EMBL/GenBank/DDBJ databases">
        <authorList>
            <consortium name="DOE Joint Genome Institute"/>
            <person name="Smidt H."/>
            <person name="Huntemann M."/>
            <person name="Han J."/>
            <person name="Chen A."/>
            <person name="Kyrpides N."/>
            <person name="Mavromatis K."/>
            <person name="Markowitz V."/>
            <person name="Palaniappan K."/>
            <person name="Ivanova N."/>
            <person name="Schaumberg A."/>
            <person name="Pati A."/>
            <person name="Liolios K."/>
            <person name="Nordberg H.P."/>
            <person name="Cantor M.N."/>
            <person name="Hua S.X."/>
            <person name="Woyke T."/>
        </authorList>
    </citation>
    <scope>NUCLEOTIDE SEQUENCE [LARGE SCALE GENOMIC DNA]</scope>
    <source>
        <strain evidence="3">DSM 15288</strain>
    </source>
</reference>
<evidence type="ECO:0000313" key="2">
    <source>
        <dbReference type="EMBL" id="AHF07358.1"/>
    </source>
</evidence>
<dbReference type="Proteomes" id="UP000010847">
    <property type="component" value="Chromosome"/>
</dbReference>
<feature type="transmembrane region" description="Helical" evidence="1">
    <location>
        <begin position="137"/>
        <end position="155"/>
    </location>
</feature>
<dbReference type="RefSeq" id="WP_006716114.1">
    <property type="nucleotide sequence ID" value="NZ_CP007032.1"/>
</dbReference>
<dbReference type="AlphaFoldDB" id="W0ECV9"/>
<dbReference type="KEGG" id="dmt:DESME_10195"/>
<keyword evidence="1" id="KW-1133">Transmembrane helix</keyword>
<feature type="transmembrane region" description="Helical" evidence="1">
    <location>
        <begin position="6"/>
        <end position="25"/>
    </location>
</feature>
<dbReference type="EMBL" id="CP007032">
    <property type="protein sequence ID" value="AHF07358.1"/>
    <property type="molecule type" value="Genomic_DNA"/>
</dbReference>
<evidence type="ECO:0000313" key="3">
    <source>
        <dbReference type="Proteomes" id="UP000010847"/>
    </source>
</evidence>
<organism evidence="2 3">
    <name type="scientific">Desulfitobacterium metallireducens DSM 15288</name>
    <dbReference type="NCBI Taxonomy" id="871968"/>
    <lineage>
        <taxon>Bacteria</taxon>
        <taxon>Bacillati</taxon>
        <taxon>Bacillota</taxon>
        <taxon>Clostridia</taxon>
        <taxon>Eubacteriales</taxon>
        <taxon>Desulfitobacteriaceae</taxon>
        <taxon>Desulfitobacterium</taxon>
    </lineage>
</organism>
<dbReference type="STRING" id="871968.DESME_10195"/>
<name>W0ECV9_9FIRM</name>
<sequence length="162" mass="18166">MAISIILAILLVILVLILGTTVALITRGKTKVGASENSDQEHPERSKNMIRVVYTYVILFATLMMTIGGSVAAFMAIADLVSPPGYYQTFEEYKVMGVEGKQPSSSTVGLNEDILRENYNQMIADDKKRAQDRAMNSLIKSFGWIVIPLPIFLYYQRRLKQE</sequence>
<keyword evidence="1" id="KW-0812">Transmembrane</keyword>
<keyword evidence="1" id="KW-0472">Membrane</keyword>
<dbReference type="eggNOG" id="ENOG5032TNI">
    <property type="taxonomic scope" value="Bacteria"/>
</dbReference>
<evidence type="ECO:0000256" key="1">
    <source>
        <dbReference type="SAM" id="Phobius"/>
    </source>
</evidence>
<keyword evidence="3" id="KW-1185">Reference proteome</keyword>
<gene>
    <name evidence="2" type="ORF">DESME_10195</name>
</gene>
<proteinExistence type="predicted"/>